<evidence type="ECO:0000256" key="3">
    <source>
        <dbReference type="ARBA" id="ARBA00022801"/>
    </source>
</evidence>
<dbReference type="GO" id="GO:0004222">
    <property type="term" value="F:metalloendopeptidase activity"/>
    <property type="evidence" value="ECO:0007669"/>
    <property type="project" value="InterPro"/>
</dbReference>
<accession>A0A377VA89</accession>
<feature type="domain" description="Peptidase M41 FtsH extracellular" evidence="5">
    <location>
        <begin position="8"/>
        <end position="96"/>
    </location>
</feature>
<keyword evidence="2 6" id="KW-0645">Protease</keyword>
<dbReference type="InterPro" id="IPR011546">
    <property type="entry name" value="Pept_M41_FtsH_extracell"/>
</dbReference>
<dbReference type="Gene3D" id="3.30.720.210">
    <property type="match status" value="1"/>
</dbReference>
<evidence type="ECO:0000256" key="2">
    <source>
        <dbReference type="ARBA" id="ARBA00022670"/>
    </source>
</evidence>
<evidence type="ECO:0000313" key="6">
    <source>
        <dbReference type="EMBL" id="STT06680.1"/>
    </source>
</evidence>
<evidence type="ECO:0000256" key="1">
    <source>
        <dbReference type="ARBA" id="ARBA00022475"/>
    </source>
</evidence>
<dbReference type="AlphaFoldDB" id="A0A377VA89"/>
<reference evidence="6 7" key="1">
    <citation type="submission" date="2018-06" db="EMBL/GenBank/DDBJ databases">
        <authorList>
            <consortium name="Pathogen Informatics"/>
            <person name="Doyle S."/>
        </authorList>
    </citation>
    <scope>NUCLEOTIDE SEQUENCE [LARGE SCALE GENOMIC DNA]</scope>
    <source>
        <strain evidence="6 7">NCTC13443</strain>
    </source>
</reference>
<keyword evidence="4" id="KW-0812">Transmembrane</keyword>
<evidence type="ECO:0000256" key="4">
    <source>
        <dbReference type="SAM" id="Phobius"/>
    </source>
</evidence>
<dbReference type="EC" id="3.4.24.-" evidence="6"/>
<dbReference type="GO" id="GO:0005524">
    <property type="term" value="F:ATP binding"/>
    <property type="evidence" value="ECO:0007669"/>
    <property type="project" value="InterPro"/>
</dbReference>
<keyword evidence="3 6" id="KW-0378">Hydrolase</keyword>
<dbReference type="Pfam" id="PF06480">
    <property type="entry name" value="FtsH_ext"/>
    <property type="match status" value="1"/>
</dbReference>
<keyword evidence="4" id="KW-1133">Transmembrane helix</keyword>
<dbReference type="Proteomes" id="UP000255518">
    <property type="component" value="Unassembled WGS sequence"/>
</dbReference>
<feature type="transmembrane region" description="Helical" evidence="4">
    <location>
        <begin position="101"/>
        <end position="124"/>
    </location>
</feature>
<proteinExistence type="predicted"/>
<dbReference type="FunFam" id="3.30.720.210:FF:000001">
    <property type="entry name" value="ATP-dependent zinc metalloprotease FtsH"/>
    <property type="match status" value="1"/>
</dbReference>
<gene>
    <name evidence="6" type="primary">hflB_2</name>
    <name evidence="6" type="ORF">NCTC13443_06638</name>
</gene>
<name>A0A377VA89_KLEPN</name>
<organism evidence="6 7">
    <name type="scientific">Klebsiella pneumoniae</name>
    <dbReference type="NCBI Taxonomy" id="573"/>
    <lineage>
        <taxon>Bacteria</taxon>
        <taxon>Pseudomonadati</taxon>
        <taxon>Pseudomonadota</taxon>
        <taxon>Gammaproteobacteria</taxon>
        <taxon>Enterobacterales</taxon>
        <taxon>Enterobacteriaceae</taxon>
        <taxon>Klebsiella/Raoultella group</taxon>
        <taxon>Klebsiella</taxon>
        <taxon>Klebsiella pneumoniae complex</taxon>
    </lineage>
</organism>
<keyword evidence="6" id="KW-0482">Metalloprotease</keyword>
<dbReference type="GO" id="GO:0008270">
    <property type="term" value="F:zinc ion binding"/>
    <property type="evidence" value="ECO:0007669"/>
    <property type="project" value="InterPro"/>
</dbReference>
<keyword evidence="1" id="KW-1003">Cell membrane</keyword>
<dbReference type="EMBL" id="UGKT01000001">
    <property type="protein sequence ID" value="STT06680.1"/>
    <property type="molecule type" value="Genomic_DNA"/>
</dbReference>
<dbReference type="GO" id="GO:0016020">
    <property type="term" value="C:membrane"/>
    <property type="evidence" value="ECO:0007669"/>
    <property type="project" value="InterPro"/>
</dbReference>
<protein>
    <submittedName>
        <fullName evidence="6">ATP-dependent metalloprotease</fullName>
        <ecNumber evidence="6">3.4.24.-</ecNumber>
    </submittedName>
</protein>
<evidence type="ECO:0000259" key="5">
    <source>
        <dbReference type="Pfam" id="PF06480"/>
    </source>
</evidence>
<keyword evidence="4" id="KW-0472">Membrane</keyword>
<sequence length="160" mass="18464">MSDMAKNLILWLVIAVVLMSVFQSFGPSESNGRKVDYSTFLQEVNQDQVREARINGREINVTKKDSNRYTTYIPVNDPKLLDNLLTKNVKVVGEPPEEPSLLASIFISWFPMLLLIGVWIFFYAANAGRRREGRDVLRQKQSPYVDGRPDQNHFCRRCRV</sequence>
<dbReference type="GO" id="GO:0006508">
    <property type="term" value="P:proteolysis"/>
    <property type="evidence" value="ECO:0007669"/>
    <property type="project" value="UniProtKB-KW"/>
</dbReference>
<evidence type="ECO:0000313" key="7">
    <source>
        <dbReference type="Proteomes" id="UP000255518"/>
    </source>
</evidence>
<dbReference type="GO" id="GO:0004176">
    <property type="term" value="F:ATP-dependent peptidase activity"/>
    <property type="evidence" value="ECO:0007669"/>
    <property type="project" value="InterPro"/>
</dbReference>